<evidence type="ECO:0000256" key="4">
    <source>
        <dbReference type="SAM" id="Phobius"/>
    </source>
</evidence>
<dbReference type="InterPro" id="IPR051157">
    <property type="entry name" value="PDH/Transketolase"/>
</dbReference>
<dbReference type="GO" id="GO:0008661">
    <property type="term" value="F:1-deoxy-D-xylulose-5-phosphate synthase activity"/>
    <property type="evidence" value="ECO:0007669"/>
    <property type="project" value="UniProtKB-EC"/>
</dbReference>
<dbReference type="EMBL" id="CYZE01000018">
    <property type="protein sequence ID" value="CUP10921.1"/>
    <property type="molecule type" value="Genomic_DNA"/>
</dbReference>
<keyword evidence="3" id="KW-0786">Thiamine pyrophosphate</keyword>
<evidence type="ECO:0000313" key="6">
    <source>
        <dbReference type="EMBL" id="CUP10921.1"/>
    </source>
</evidence>
<feature type="domain" description="Transketolase-like pyrimidine-binding" evidence="5">
    <location>
        <begin position="2"/>
        <end position="168"/>
    </location>
</feature>
<dbReference type="PANTHER" id="PTHR43825:SF1">
    <property type="entry name" value="TRANSKETOLASE-LIKE PYRIMIDINE-BINDING DOMAIN-CONTAINING PROTEIN"/>
    <property type="match status" value="1"/>
</dbReference>
<keyword evidence="4" id="KW-1133">Transmembrane helix</keyword>
<sequence length="307" mass="33816">MIANRVAYGNMVHKLAMEDERITVVDSDCINVLNYGEFIKDFPDRFFECGIAEQNMVSIAAGLASCGMIPFVASFAVFTSMRALDQVRNMICYNGYSVKIVGTHAGLETGFDGATHQAIEDMAIMRAIPGLRVLAPSTPNMTAKLTRLMAETDGPFYMRFGREINQEYYPENMEFTLGGSRLLRDGDRLTVMACGRMVDFAVRAADQLIKEGIRVRVVDMYSIKPIDEKAIEAAVSDTACILTVEDHNTIGGLGGAVSEYVTEHCPCKVLKMGMRDEFGRSGSSADLFEMYGLTADSIAARIRELLE</sequence>
<dbReference type="RefSeq" id="WP_055659281.1">
    <property type="nucleotide sequence ID" value="NZ_CABIXC010000018.1"/>
</dbReference>
<comment type="cofactor">
    <cofactor evidence="1">
        <name>thiamine diphosphate</name>
        <dbReference type="ChEBI" id="CHEBI:58937"/>
    </cofactor>
</comment>
<dbReference type="SUPFAM" id="SSF52518">
    <property type="entry name" value="Thiamin diphosphate-binding fold (THDP-binding)"/>
    <property type="match status" value="1"/>
</dbReference>
<name>A0A174KJD7_9FIRM</name>
<keyword evidence="4" id="KW-0812">Transmembrane</keyword>
<dbReference type="SMART" id="SM00861">
    <property type="entry name" value="Transket_pyr"/>
    <property type="match status" value="1"/>
</dbReference>
<evidence type="ECO:0000256" key="3">
    <source>
        <dbReference type="ARBA" id="ARBA00023052"/>
    </source>
</evidence>
<dbReference type="CDD" id="cd07033">
    <property type="entry name" value="TPP_PYR_DXS_TK_like"/>
    <property type="match status" value="1"/>
</dbReference>
<dbReference type="AlphaFoldDB" id="A0A174KJD7"/>
<gene>
    <name evidence="6" type="primary">dxs_4</name>
    <name evidence="6" type="ORF">ERS852407_04995</name>
</gene>
<keyword evidence="4" id="KW-0472">Membrane</keyword>
<dbReference type="Gene3D" id="3.40.50.970">
    <property type="match status" value="1"/>
</dbReference>
<dbReference type="InterPro" id="IPR029061">
    <property type="entry name" value="THDP-binding"/>
</dbReference>
<evidence type="ECO:0000259" key="5">
    <source>
        <dbReference type="SMART" id="SM00861"/>
    </source>
</evidence>
<protein>
    <submittedName>
        <fullName evidence="6">Transketolase, pyridine binding subunit</fullName>
        <ecNumber evidence="6">2.2.1.7</ecNumber>
    </submittedName>
</protein>
<dbReference type="InterPro" id="IPR033248">
    <property type="entry name" value="Transketolase_C"/>
</dbReference>
<evidence type="ECO:0000256" key="2">
    <source>
        <dbReference type="ARBA" id="ARBA00007131"/>
    </source>
</evidence>
<organism evidence="6 7">
    <name type="scientific">Hungatella hathewayi</name>
    <dbReference type="NCBI Taxonomy" id="154046"/>
    <lineage>
        <taxon>Bacteria</taxon>
        <taxon>Bacillati</taxon>
        <taxon>Bacillota</taxon>
        <taxon>Clostridia</taxon>
        <taxon>Lachnospirales</taxon>
        <taxon>Lachnospiraceae</taxon>
        <taxon>Hungatella</taxon>
    </lineage>
</organism>
<feature type="transmembrane region" description="Helical" evidence="4">
    <location>
        <begin position="56"/>
        <end position="78"/>
    </location>
</feature>
<comment type="similarity">
    <text evidence="2">Belongs to the transketolase family.</text>
</comment>
<dbReference type="InterPro" id="IPR005475">
    <property type="entry name" value="Transketolase-like_Pyr-bd"/>
</dbReference>
<keyword evidence="6" id="KW-0808">Transferase</keyword>
<dbReference type="SUPFAM" id="SSF52922">
    <property type="entry name" value="TK C-terminal domain-like"/>
    <property type="match status" value="1"/>
</dbReference>
<dbReference type="PANTHER" id="PTHR43825">
    <property type="entry name" value="PYRUVATE DEHYDROGENASE E1 COMPONENT"/>
    <property type="match status" value="1"/>
</dbReference>
<dbReference type="InterPro" id="IPR009014">
    <property type="entry name" value="Transketo_C/PFOR_II"/>
</dbReference>
<dbReference type="Proteomes" id="UP000095651">
    <property type="component" value="Unassembled WGS sequence"/>
</dbReference>
<proteinExistence type="inferred from homology"/>
<dbReference type="FunFam" id="3.40.50.970:FF:000129">
    <property type="entry name" value="Transketolase"/>
    <property type="match status" value="1"/>
</dbReference>
<dbReference type="EC" id="2.2.1.7" evidence="6"/>
<dbReference type="Pfam" id="PF02779">
    <property type="entry name" value="Transket_pyr"/>
    <property type="match status" value="1"/>
</dbReference>
<reference evidence="6 7" key="1">
    <citation type="submission" date="2015-09" db="EMBL/GenBank/DDBJ databases">
        <authorList>
            <consortium name="Pathogen Informatics"/>
        </authorList>
    </citation>
    <scope>NUCLEOTIDE SEQUENCE [LARGE SCALE GENOMIC DNA]</scope>
    <source>
        <strain evidence="6 7">2789STDY5608850</strain>
    </source>
</reference>
<dbReference type="Pfam" id="PF02780">
    <property type="entry name" value="Transketolase_C"/>
    <property type="match status" value="1"/>
</dbReference>
<dbReference type="Gene3D" id="3.40.50.920">
    <property type="match status" value="1"/>
</dbReference>
<evidence type="ECO:0000313" key="7">
    <source>
        <dbReference type="Proteomes" id="UP000095651"/>
    </source>
</evidence>
<evidence type="ECO:0000256" key="1">
    <source>
        <dbReference type="ARBA" id="ARBA00001964"/>
    </source>
</evidence>
<accession>A0A174KJD7</accession>